<sequence length="521" mass="58843">MKKKKMLLIFLIIVTCILILIGSYKNNYNLAIQPPSKTWSKEVSVATATTKNAPVILKEENRILIAYENNKNLNIVATNTIGEVLQTKEYEVNEELVNNVLLTKSVDGYILMLNSIVDGEGYLLKIYVDKDLNEVNRENIKGINSTYQLDNNNIVVAYNDRLEIMNTLEDNTVSIPANTIDMLSACKSKEGFLICYMEDSSFIKAITFNEGIISKPMLVEEIAKNNRVTYKNMSCSSDRENGYTMFEQYVKGELHSCRLFEFPIAGGEVKESKPRINESNELINAIGVYSDEEGGKFYTIIDNSYGKKESRRGIAAFVVKDGKINKIEPVTRTRGVCINPYISENYISYLSFRDEDLYDVVIASTDEEFKAINNLPRDSEKKSAITYTIEGLMNSFVCIIIVGFPWIAIGLVLSGAVTFLDYKLSNKQKKIAYIIVATLTTCAKIFFIIKMFYVKYVYMLPPAIAPIYIGVIICTIIAVITYSYGYYSYTSEFEGIFISKFALSLLIDALLTLMIYAPLII</sequence>
<evidence type="ECO:0000313" key="2">
    <source>
        <dbReference type="EMBL" id="KEZ87584.1"/>
    </source>
</evidence>
<name>A0A084JF50_9CLOT</name>
<comment type="caution">
    <text evidence="2">The sequence shown here is derived from an EMBL/GenBank/DDBJ whole genome shotgun (WGS) entry which is preliminary data.</text>
</comment>
<dbReference type="eggNOG" id="ENOG5030G8K">
    <property type="taxonomic scope" value="Bacteria"/>
</dbReference>
<dbReference type="Proteomes" id="UP000028542">
    <property type="component" value="Unassembled WGS sequence"/>
</dbReference>
<gene>
    <name evidence="2" type="ORF">IO99_04775</name>
</gene>
<keyword evidence="1" id="KW-0812">Transmembrane</keyword>
<keyword evidence="1" id="KW-1133">Transmembrane helix</keyword>
<protein>
    <submittedName>
        <fullName evidence="2">Uncharacterized protein</fullName>
    </submittedName>
</protein>
<feature type="transmembrane region" description="Helical" evidence="1">
    <location>
        <begin position="392"/>
        <end position="419"/>
    </location>
</feature>
<keyword evidence="3" id="KW-1185">Reference proteome</keyword>
<evidence type="ECO:0000313" key="3">
    <source>
        <dbReference type="Proteomes" id="UP000028542"/>
    </source>
</evidence>
<feature type="transmembrane region" description="Helical" evidence="1">
    <location>
        <begin position="431"/>
        <end position="453"/>
    </location>
</feature>
<accession>A0A084JF50</accession>
<organism evidence="2 3">
    <name type="scientific">Clostridium sulfidigenes</name>
    <dbReference type="NCBI Taxonomy" id="318464"/>
    <lineage>
        <taxon>Bacteria</taxon>
        <taxon>Bacillati</taxon>
        <taxon>Bacillota</taxon>
        <taxon>Clostridia</taxon>
        <taxon>Eubacteriales</taxon>
        <taxon>Clostridiaceae</taxon>
        <taxon>Clostridium</taxon>
    </lineage>
</organism>
<dbReference type="AlphaFoldDB" id="A0A084JF50"/>
<proteinExistence type="predicted"/>
<dbReference type="RefSeq" id="WP_035130832.1">
    <property type="nucleotide sequence ID" value="NZ_JPMD01000010.1"/>
</dbReference>
<keyword evidence="1" id="KW-0472">Membrane</keyword>
<evidence type="ECO:0000256" key="1">
    <source>
        <dbReference type="SAM" id="Phobius"/>
    </source>
</evidence>
<dbReference type="EMBL" id="JPMD01000010">
    <property type="protein sequence ID" value="KEZ87584.1"/>
    <property type="molecule type" value="Genomic_DNA"/>
</dbReference>
<feature type="transmembrane region" description="Helical" evidence="1">
    <location>
        <begin position="501"/>
        <end position="520"/>
    </location>
</feature>
<feature type="transmembrane region" description="Helical" evidence="1">
    <location>
        <begin position="465"/>
        <end position="489"/>
    </location>
</feature>
<reference evidence="2 3" key="1">
    <citation type="submission" date="2014-07" db="EMBL/GenBank/DDBJ databases">
        <title>Draft genome of Clostridium sulfidigenes 113A isolated from sediments associated with methane hydrate from Krishna Godavari basin.</title>
        <authorList>
            <person name="Honkalas V.S."/>
            <person name="Dabir A.P."/>
            <person name="Arora P."/>
            <person name="Dhakephalkar P.K."/>
        </authorList>
    </citation>
    <scope>NUCLEOTIDE SEQUENCE [LARGE SCALE GENOMIC DNA]</scope>
    <source>
        <strain evidence="2 3">113A</strain>
    </source>
</reference>